<evidence type="ECO:0000313" key="1">
    <source>
        <dbReference type="EMBL" id="VVC99369.1"/>
    </source>
</evidence>
<sequence length="103" mass="11634">DSDVEAGYCLGDFNADPDSRLRRPLIFFCNEHELACADLEILAKDSSEYTYIILVGSLCCNQATPPSITSINVLHDVYWSDHMPLTEQCDVEVIQYKVQCNDK</sequence>
<evidence type="ECO:0008006" key="3">
    <source>
        <dbReference type="Google" id="ProtNLM"/>
    </source>
</evidence>
<reference evidence="1 2" key="1">
    <citation type="submission" date="2017-07" db="EMBL/GenBank/DDBJ databases">
        <authorList>
            <person name="Talla V."/>
            <person name="Backstrom N."/>
        </authorList>
    </citation>
    <scope>NUCLEOTIDE SEQUENCE [LARGE SCALE GENOMIC DNA]</scope>
</reference>
<protein>
    <recommendedName>
        <fullName evidence="3">Endonuclease/exonuclease/phosphatase domain-containing protein</fullName>
    </recommendedName>
</protein>
<name>A0A5E4QNW4_9NEOP</name>
<gene>
    <name evidence="1" type="ORF">LSINAPIS_LOCUS10259</name>
</gene>
<dbReference type="Proteomes" id="UP000324832">
    <property type="component" value="Unassembled WGS sequence"/>
</dbReference>
<evidence type="ECO:0000313" key="2">
    <source>
        <dbReference type="Proteomes" id="UP000324832"/>
    </source>
</evidence>
<dbReference type="EMBL" id="FZQP02004100">
    <property type="protein sequence ID" value="VVC99369.1"/>
    <property type="molecule type" value="Genomic_DNA"/>
</dbReference>
<accession>A0A5E4QNW4</accession>
<feature type="non-terminal residue" evidence="1">
    <location>
        <position position="1"/>
    </location>
</feature>
<dbReference type="SUPFAM" id="SSF56219">
    <property type="entry name" value="DNase I-like"/>
    <property type="match status" value="1"/>
</dbReference>
<dbReference type="AlphaFoldDB" id="A0A5E4QNW4"/>
<feature type="non-terminal residue" evidence="1">
    <location>
        <position position="103"/>
    </location>
</feature>
<organism evidence="1 2">
    <name type="scientific">Leptidea sinapis</name>
    <dbReference type="NCBI Taxonomy" id="189913"/>
    <lineage>
        <taxon>Eukaryota</taxon>
        <taxon>Metazoa</taxon>
        <taxon>Ecdysozoa</taxon>
        <taxon>Arthropoda</taxon>
        <taxon>Hexapoda</taxon>
        <taxon>Insecta</taxon>
        <taxon>Pterygota</taxon>
        <taxon>Neoptera</taxon>
        <taxon>Endopterygota</taxon>
        <taxon>Lepidoptera</taxon>
        <taxon>Glossata</taxon>
        <taxon>Ditrysia</taxon>
        <taxon>Papilionoidea</taxon>
        <taxon>Pieridae</taxon>
        <taxon>Dismorphiinae</taxon>
        <taxon>Leptidea</taxon>
    </lineage>
</organism>
<keyword evidence="2" id="KW-1185">Reference proteome</keyword>
<dbReference type="InterPro" id="IPR036691">
    <property type="entry name" value="Endo/exonu/phosph_ase_sf"/>
</dbReference>
<dbReference type="Gene3D" id="3.60.10.10">
    <property type="entry name" value="Endonuclease/exonuclease/phosphatase"/>
    <property type="match status" value="1"/>
</dbReference>
<proteinExistence type="predicted"/>